<protein>
    <recommendedName>
        <fullName evidence="3">Single domain-containing protein</fullName>
    </recommendedName>
</protein>
<dbReference type="OrthoDB" id="10452111at2759"/>
<evidence type="ECO:0000313" key="2">
    <source>
        <dbReference type="Proteomes" id="UP000801492"/>
    </source>
</evidence>
<reference evidence="1" key="1">
    <citation type="submission" date="2019-08" db="EMBL/GenBank/DDBJ databases">
        <title>The genome of the North American firefly Photinus pyralis.</title>
        <authorList>
            <consortium name="Photinus pyralis genome working group"/>
            <person name="Fallon T.R."/>
            <person name="Sander Lower S.E."/>
            <person name="Weng J.-K."/>
        </authorList>
    </citation>
    <scope>NUCLEOTIDE SEQUENCE</scope>
    <source>
        <strain evidence="1">TRF0915ILg1</strain>
        <tissue evidence="1">Whole body</tissue>
    </source>
</reference>
<keyword evidence="2" id="KW-1185">Reference proteome</keyword>
<sequence length="145" mass="17091">MSKNSVRLLFSIVIFNSCSDITPNYFFDNSEVAGLTKKEWLAKCDDVLTETQLHQVIFNIKGLCTQLRCLRDNNLDVYLGFDYCMKSSTRCIYSEPDPTLPYPECCPRRQCSGLKWKILDYKTFVERRHKKRNMVMRKKKSQLLK</sequence>
<dbReference type="AlphaFoldDB" id="A0A8K0G5S2"/>
<comment type="caution">
    <text evidence="1">The sequence shown here is derived from an EMBL/GenBank/DDBJ whole genome shotgun (WGS) entry which is preliminary data.</text>
</comment>
<organism evidence="1 2">
    <name type="scientific">Ignelater luminosus</name>
    <name type="common">Cucubano</name>
    <name type="synonym">Pyrophorus luminosus</name>
    <dbReference type="NCBI Taxonomy" id="2038154"/>
    <lineage>
        <taxon>Eukaryota</taxon>
        <taxon>Metazoa</taxon>
        <taxon>Ecdysozoa</taxon>
        <taxon>Arthropoda</taxon>
        <taxon>Hexapoda</taxon>
        <taxon>Insecta</taxon>
        <taxon>Pterygota</taxon>
        <taxon>Neoptera</taxon>
        <taxon>Endopterygota</taxon>
        <taxon>Coleoptera</taxon>
        <taxon>Polyphaga</taxon>
        <taxon>Elateriformia</taxon>
        <taxon>Elateroidea</taxon>
        <taxon>Elateridae</taxon>
        <taxon>Agrypninae</taxon>
        <taxon>Pyrophorini</taxon>
        <taxon>Ignelater</taxon>
    </lineage>
</organism>
<dbReference type="EMBL" id="VTPC01008591">
    <property type="protein sequence ID" value="KAF2892680.1"/>
    <property type="molecule type" value="Genomic_DNA"/>
</dbReference>
<dbReference type="Proteomes" id="UP000801492">
    <property type="component" value="Unassembled WGS sequence"/>
</dbReference>
<name>A0A8K0G5S2_IGNLU</name>
<proteinExistence type="predicted"/>
<accession>A0A8K0G5S2</accession>
<evidence type="ECO:0000313" key="1">
    <source>
        <dbReference type="EMBL" id="KAF2892680.1"/>
    </source>
</evidence>
<gene>
    <name evidence="1" type="ORF">ILUMI_13493</name>
</gene>
<evidence type="ECO:0008006" key="3">
    <source>
        <dbReference type="Google" id="ProtNLM"/>
    </source>
</evidence>